<evidence type="ECO:0000313" key="2">
    <source>
        <dbReference type="Proteomes" id="UP001062846"/>
    </source>
</evidence>
<protein>
    <submittedName>
        <fullName evidence="1">Uncharacterized protein</fullName>
    </submittedName>
</protein>
<keyword evidence="2" id="KW-1185">Reference proteome</keyword>
<evidence type="ECO:0000313" key="1">
    <source>
        <dbReference type="EMBL" id="KAI8536173.1"/>
    </source>
</evidence>
<reference evidence="1" key="1">
    <citation type="submission" date="2022-02" db="EMBL/GenBank/DDBJ databases">
        <title>Plant Genome Project.</title>
        <authorList>
            <person name="Zhang R.-G."/>
        </authorList>
    </citation>
    <scope>NUCLEOTIDE SEQUENCE</scope>
    <source>
        <strain evidence="1">AT1</strain>
    </source>
</reference>
<sequence>MAEHGNGGGEGEVVDRVEDRGGPMETQTGDRSATKEAVGTSAVVAGGGDDGASQQQEVGDEENPRATVPTGAVGSISEAEGPGIVAEGPPMVGGSSGGSGSSGAVGDKPGPNGSPPRDLARGKSVAVSEELVEKEQITEIAPVEIREEDIAFRPPATAATSSRHLPITYGDIAEHTPDEIVARLLEERPDIGEIVLKAKEDRARAIEAAEAAERAERERKDREEPFRDMEAEERAAEEALGPRLTAVAEAAAVRRPDYTSETYMPPIPHLFVPPGFSAYTPQRLEYDDEAVLRDPLVHIANTWAEAHGAAEERRAAGERARGGEGRVRLHAGVPVRGGPPEMSWIVPVTDAQGNLAEIHLVPARVEPSPVTVPAPAEWVNEAVRRMLALENLVRRAAGGFQLELRYPAPTAPQAERAAAKKPQVQGRATTRSKRTRSPPQKKLAARTSAPPAIPQRQTRSSQTTAVGEEPARQAAARAEEQFRIAVRKRPSSGEQRAQKRPKLVLLPTSEDEEEDDEDEEEDEEEGEEEEHSSARSNFDDSVDDPAYKEDPKDGADDDDDGSDDDGGRTGLKDWLGGED</sequence>
<accession>A0ACC0M765</accession>
<organism evidence="1 2">
    <name type="scientific">Rhododendron molle</name>
    <name type="common">Chinese azalea</name>
    <name type="synonym">Azalea mollis</name>
    <dbReference type="NCBI Taxonomy" id="49168"/>
    <lineage>
        <taxon>Eukaryota</taxon>
        <taxon>Viridiplantae</taxon>
        <taxon>Streptophyta</taxon>
        <taxon>Embryophyta</taxon>
        <taxon>Tracheophyta</taxon>
        <taxon>Spermatophyta</taxon>
        <taxon>Magnoliopsida</taxon>
        <taxon>eudicotyledons</taxon>
        <taxon>Gunneridae</taxon>
        <taxon>Pentapetalae</taxon>
        <taxon>asterids</taxon>
        <taxon>Ericales</taxon>
        <taxon>Ericaceae</taxon>
        <taxon>Ericoideae</taxon>
        <taxon>Rhodoreae</taxon>
        <taxon>Rhododendron</taxon>
    </lineage>
</organism>
<dbReference type="EMBL" id="CM046397">
    <property type="protein sequence ID" value="KAI8536173.1"/>
    <property type="molecule type" value="Genomic_DNA"/>
</dbReference>
<gene>
    <name evidence="1" type="ORF">RHMOL_Rhmol10G0235600</name>
</gene>
<comment type="caution">
    <text evidence="1">The sequence shown here is derived from an EMBL/GenBank/DDBJ whole genome shotgun (WGS) entry which is preliminary data.</text>
</comment>
<name>A0ACC0M765_RHOML</name>
<proteinExistence type="predicted"/>
<dbReference type="Proteomes" id="UP001062846">
    <property type="component" value="Chromosome 10"/>
</dbReference>